<comment type="caution">
    <text evidence="2">The sequence shown here is derived from an EMBL/GenBank/DDBJ whole genome shotgun (WGS) entry which is preliminary data.</text>
</comment>
<dbReference type="InterPro" id="IPR021109">
    <property type="entry name" value="Peptidase_aspartic_dom_sf"/>
</dbReference>
<keyword evidence="1" id="KW-1133">Transmembrane helix</keyword>
<dbReference type="Gene3D" id="2.40.70.10">
    <property type="entry name" value="Acid Proteases"/>
    <property type="match status" value="1"/>
</dbReference>
<keyword evidence="1" id="KW-0472">Membrane</keyword>
<evidence type="ECO:0000256" key="1">
    <source>
        <dbReference type="SAM" id="Phobius"/>
    </source>
</evidence>
<dbReference type="Proteomes" id="UP001172684">
    <property type="component" value="Unassembled WGS sequence"/>
</dbReference>
<organism evidence="2 3">
    <name type="scientific">Coniosporium apollinis</name>
    <dbReference type="NCBI Taxonomy" id="61459"/>
    <lineage>
        <taxon>Eukaryota</taxon>
        <taxon>Fungi</taxon>
        <taxon>Dikarya</taxon>
        <taxon>Ascomycota</taxon>
        <taxon>Pezizomycotina</taxon>
        <taxon>Dothideomycetes</taxon>
        <taxon>Dothideomycetes incertae sedis</taxon>
        <taxon>Coniosporium</taxon>
    </lineage>
</organism>
<dbReference type="EMBL" id="JAPDRL010000041">
    <property type="protein sequence ID" value="KAJ9663797.1"/>
    <property type="molecule type" value="Genomic_DNA"/>
</dbReference>
<evidence type="ECO:0000313" key="2">
    <source>
        <dbReference type="EMBL" id="KAJ9663797.1"/>
    </source>
</evidence>
<keyword evidence="3" id="KW-1185">Reference proteome</keyword>
<proteinExistence type="predicted"/>
<protein>
    <recommendedName>
        <fullName evidence="4">Peptidase A1 domain-containing protein</fullName>
    </recommendedName>
</protein>
<gene>
    <name evidence="2" type="ORF">H2201_005518</name>
</gene>
<accession>A0ABQ9NTT7</accession>
<sequence>MQSPFVTIPIGNPVEKNCAVQVTVVGVKFQPSNGSAAVGISSGAFPACVEPGSPSLVLPENVRNAFVAASGTVTSSTDYDEHMVFYTKPNGSLTFTLADKMRVSVQLNATSYSDYWRLPLGVGGWGSYEIGTFTLGQPFTGEIYLRYDDEKREYGLALMNHETHDTEDARAFGCELKGSSSEGGSSRTAIVGGILGTILGALLCVGAAWLLFRKRRLTKQGALQARSDALNGAHVHGESIEMKNGLAQLDSRNVLEAPSGQREGYAPVRQGLL</sequence>
<dbReference type="SUPFAM" id="SSF50630">
    <property type="entry name" value="Acid proteases"/>
    <property type="match status" value="1"/>
</dbReference>
<feature type="transmembrane region" description="Helical" evidence="1">
    <location>
        <begin position="189"/>
        <end position="212"/>
    </location>
</feature>
<name>A0ABQ9NTT7_9PEZI</name>
<evidence type="ECO:0008006" key="4">
    <source>
        <dbReference type="Google" id="ProtNLM"/>
    </source>
</evidence>
<keyword evidence="1" id="KW-0812">Transmembrane</keyword>
<reference evidence="2" key="1">
    <citation type="submission" date="2022-10" db="EMBL/GenBank/DDBJ databases">
        <title>Culturing micro-colonial fungi from biological soil crusts in the Mojave desert and describing Neophaeococcomyces mojavensis, and introducing the new genera and species Taxawa tesnikishii.</title>
        <authorList>
            <person name="Kurbessoian T."/>
            <person name="Stajich J.E."/>
        </authorList>
    </citation>
    <scope>NUCLEOTIDE SEQUENCE</scope>
    <source>
        <strain evidence="2">TK_1</strain>
    </source>
</reference>
<evidence type="ECO:0000313" key="3">
    <source>
        <dbReference type="Proteomes" id="UP001172684"/>
    </source>
</evidence>